<organism evidence="2 3">
    <name type="scientific">Gossypium barbadense</name>
    <name type="common">Sea Island cotton</name>
    <name type="synonym">Hibiscus barbadensis</name>
    <dbReference type="NCBI Taxonomy" id="3634"/>
    <lineage>
        <taxon>Eukaryota</taxon>
        <taxon>Viridiplantae</taxon>
        <taxon>Streptophyta</taxon>
        <taxon>Embryophyta</taxon>
        <taxon>Tracheophyta</taxon>
        <taxon>Spermatophyta</taxon>
        <taxon>Magnoliopsida</taxon>
        <taxon>eudicotyledons</taxon>
        <taxon>Gunneridae</taxon>
        <taxon>Pentapetalae</taxon>
        <taxon>rosids</taxon>
        <taxon>malvids</taxon>
        <taxon>Malvales</taxon>
        <taxon>Malvaceae</taxon>
        <taxon>Malvoideae</taxon>
        <taxon>Gossypium</taxon>
    </lineage>
</organism>
<dbReference type="EMBL" id="CM018225">
    <property type="protein sequence ID" value="KAB2006646.1"/>
    <property type="molecule type" value="Genomic_DNA"/>
</dbReference>
<keyword evidence="3" id="KW-1185">Reference proteome</keyword>
<feature type="region of interest" description="Disordered" evidence="1">
    <location>
        <begin position="1"/>
        <end position="40"/>
    </location>
</feature>
<sequence length="268" mass="30668">MSSTEKGGRAVGAPGGAVSTDQTITKNTTTNNPQETIIPMPGTELTLSNGELENLRSLDEAFDGKQLDPKAKPLIRRLPSTLGRHEDFRKYFKPKKLKCKLTTLFVKNIGVDRGTLYNNIKTEIDDLKKCYDPKELDKYTNDNENLAWMFLVDGCTILQAVYIVTHMSNELSIKNELLTFEYSDLFLLENQLPFRVLELLTRSNDDKKFMEATVGFTNNTVKKPESHQQDRLLPYWILCSALTYKLWSMDTDTQYGYDMIQTQQHGNF</sequence>
<accession>A0A5J5PJN8</accession>
<dbReference type="PANTHER" id="PTHR31549">
    <property type="entry name" value="PROTEIN, PUTATIVE (DUF247)-RELATED-RELATED"/>
    <property type="match status" value="1"/>
</dbReference>
<proteinExistence type="predicted"/>
<dbReference type="InterPro" id="IPR004158">
    <property type="entry name" value="DUF247_pln"/>
</dbReference>
<dbReference type="Proteomes" id="UP000327439">
    <property type="component" value="Chromosome D11"/>
</dbReference>
<dbReference type="Pfam" id="PF03140">
    <property type="entry name" value="DUF247"/>
    <property type="match status" value="1"/>
</dbReference>
<dbReference type="AlphaFoldDB" id="A0A5J5PJN8"/>
<name>A0A5J5PJN8_GOSBA</name>
<dbReference type="PANTHER" id="PTHR31549:SF260">
    <property type="match status" value="1"/>
</dbReference>
<evidence type="ECO:0000313" key="3">
    <source>
        <dbReference type="Proteomes" id="UP000327439"/>
    </source>
</evidence>
<protein>
    <submittedName>
        <fullName evidence="2">Uncharacterized protein</fullName>
    </submittedName>
</protein>
<feature type="compositionally biased region" description="Low complexity" evidence="1">
    <location>
        <begin position="16"/>
        <end position="32"/>
    </location>
</feature>
<dbReference type="OrthoDB" id="1735505at2759"/>
<evidence type="ECO:0000313" key="2">
    <source>
        <dbReference type="EMBL" id="KAB2006646.1"/>
    </source>
</evidence>
<gene>
    <name evidence="2" type="ORF">ES319_D11G360800v1</name>
</gene>
<evidence type="ECO:0000256" key="1">
    <source>
        <dbReference type="SAM" id="MobiDB-lite"/>
    </source>
</evidence>
<reference evidence="3" key="1">
    <citation type="journal article" date="2020" name="Nat. Genet.">
        <title>Genomic diversifications of five Gossypium allopolyploid species and their impact on cotton improvement.</title>
        <authorList>
            <person name="Chen Z.J."/>
            <person name="Sreedasyam A."/>
            <person name="Ando A."/>
            <person name="Song Q."/>
            <person name="De Santiago L.M."/>
            <person name="Hulse-Kemp A.M."/>
            <person name="Ding M."/>
            <person name="Ye W."/>
            <person name="Kirkbride R.C."/>
            <person name="Jenkins J."/>
            <person name="Plott C."/>
            <person name="Lovell J."/>
            <person name="Lin Y.M."/>
            <person name="Vaughn R."/>
            <person name="Liu B."/>
            <person name="Simpson S."/>
            <person name="Scheffler B.E."/>
            <person name="Wen L."/>
            <person name="Saski C.A."/>
            <person name="Grover C.E."/>
            <person name="Hu G."/>
            <person name="Conover J.L."/>
            <person name="Carlson J.W."/>
            <person name="Shu S."/>
            <person name="Boston L.B."/>
            <person name="Williams M."/>
            <person name="Peterson D.G."/>
            <person name="McGee K."/>
            <person name="Jones D.C."/>
            <person name="Wendel J.F."/>
            <person name="Stelly D.M."/>
            <person name="Grimwood J."/>
            <person name="Schmutz J."/>
        </authorList>
    </citation>
    <scope>NUCLEOTIDE SEQUENCE [LARGE SCALE GENOMIC DNA]</scope>
    <source>
        <strain evidence="3">cv. 3-79</strain>
    </source>
</reference>